<evidence type="ECO:0000256" key="1">
    <source>
        <dbReference type="ARBA" id="ARBA00004162"/>
    </source>
</evidence>
<evidence type="ECO:0000256" key="5">
    <source>
        <dbReference type="ARBA" id="ARBA00022989"/>
    </source>
</evidence>
<keyword evidence="6 8" id="KW-0472">Membrane</keyword>
<evidence type="ECO:0000256" key="6">
    <source>
        <dbReference type="ARBA" id="ARBA00023136"/>
    </source>
</evidence>
<accession>A0AAE3VDH0</accession>
<proteinExistence type="inferred from homology"/>
<feature type="transmembrane region" description="Helical" evidence="8">
    <location>
        <begin position="21"/>
        <end position="40"/>
    </location>
</feature>
<evidence type="ECO:0000256" key="3">
    <source>
        <dbReference type="ARBA" id="ARBA00022475"/>
    </source>
</evidence>
<comment type="caution">
    <text evidence="9">The sequence shown here is derived from an EMBL/GenBank/DDBJ whole genome shotgun (WGS) entry which is preliminary data.</text>
</comment>
<dbReference type="GO" id="GO:0005886">
    <property type="term" value="C:plasma membrane"/>
    <property type="evidence" value="ECO:0007669"/>
    <property type="project" value="UniProtKB-SubCell"/>
</dbReference>
<keyword evidence="4 7" id="KW-0812">Transmembrane</keyword>
<name>A0AAE3VDH0_9BACT</name>
<comment type="similarity">
    <text evidence="2 7">Belongs to the ExbD/TolR family.</text>
</comment>
<keyword evidence="7" id="KW-0813">Transport</keyword>
<keyword evidence="5 8" id="KW-1133">Transmembrane helix</keyword>
<dbReference type="PANTHER" id="PTHR30558">
    <property type="entry name" value="EXBD MEMBRANE COMPONENT OF PMF-DRIVEN MACROMOLECULE IMPORT SYSTEM"/>
    <property type="match status" value="1"/>
</dbReference>
<evidence type="ECO:0000256" key="8">
    <source>
        <dbReference type="SAM" id="Phobius"/>
    </source>
</evidence>
<evidence type="ECO:0000256" key="2">
    <source>
        <dbReference type="ARBA" id="ARBA00005811"/>
    </source>
</evidence>
<dbReference type="RefSeq" id="WP_307259829.1">
    <property type="nucleotide sequence ID" value="NZ_JAUSVL010000001.1"/>
</dbReference>
<dbReference type="Gene3D" id="3.30.420.270">
    <property type="match status" value="1"/>
</dbReference>
<evidence type="ECO:0000313" key="10">
    <source>
        <dbReference type="Proteomes" id="UP001238163"/>
    </source>
</evidence>
<evidence type="ECO:0000256" key="7">
    <source>
        <dbReference type="RuleBase" id="RU003879"/>
    </source>
</evidence>
<dbReference type="PANTHER" id="PTHR30558:SF13">
    <property type="entry name" value="BIOPOLYMER TRANSPORT PROTEIN EXBD2"/>
    <property type="match status" value="1"/>
</dbReference>
<dbReference type="EMBL" id="JAUSVL010000001">
    <property type="protein sequence ID" value="MDQ0288502.1"/>
    <property type="molecule type" value="Genomic_DNA"/>
</dbReference>
<dbReference type="Proteomes" id="UP001238163">
    <property type="component" value="Unassembled WGS sequence"/>
</dbReference>
<evidence type="ECO:0000313" key="9">
    <source>
        <dbReference type="EMBL" id="MDQ0288502.1"/>
    </source>
</evidence>
<dbReference type="InterPro" id="IPR003400">
    <property type="entry name" value="ExbD"/>
</dbReference>
<dbReference type="GO" id="GO:0015031">
    <property type="term" value="P:protein transport"/>
    <property type="evidence" value="ECO:0007669"/>
    <property type="project" value="UniProtKB-KW"/>
</dbReference>
<dbReference type="AlphaFoldDB" id="A0AAE3VDH0"/>
<dbReference type="Pfam" id="PF02472">
    <property type="entry name" value="ExbD"/>
    <property type="match status" value="1"/>
</dbReference>
<sequence length="135" mass="14639">MKHFRQMENIGGEPAEINMSPLVDMVFLLLIFFMVTTVFVQETGVDVNKPQAASAESLAQNSILLALTTDGRVVHGGQEVSMNRLRSLVSGLLQAKDMPVIILADERSQTGLLVQLIDQCKLAGARDVSVAATKE</sequence>
<organism evidence="9 10">
    <name type="scientific">Oligosphaera ethanolica</name>
    <dbReference type="NCBI Taxonomy" id="760260"/>
    <lineage>
        <taxon>Bacteria</taxon>
        <taxon>Pseudomonadati</taxon>
        <taxon>Lentisphaerota</taxon>
        <taxon>Oligosphaeria</taxon>
        <taxon>Oligosphaerales</taxon>
        <taxon>Oligosphaeraceae</taxon>
        <taxon>Oligosphaera</taxon>
    </lineage>
</organism>
<keyword evidence="7" id="KW-0653">Protein transport</keyword>
<keyword evidence="10" id="KW-1185">Reference proteome</keyword>
<reference evidence="9" key="1">
    <citation type="submission" date="2023-07" db="EMBL/GenBank/DDBJ databases">
        <title>Genomic Encyclopedia of Type Strains, Phase IV (KMG-IV): sequencing the most valuable type-strain genomes for metagenomic binning, comparative biology and taxonomic classification.</title>
        <authorList>
            <person name="Goeker M."/>
        </authorList>
    </citation>
    <scope>NUCLEOTIDE SEQUENCE</scope>
    <source>
        <strain evidence="9">DSM 24202</strain>
    </source>
</reference>
<dbReference type="GO" id="GO:0022857">
    <property type="term" value="F:transmembrane transporter activity"/>
    <property type="evidence" value="ECO:0007669"/>
    <property type="project" value="InterPro"/>
</dbReference>
<protein>
    <submittedName>
        <fullName evidence="9">Biopolymer transport protein ExbD</fullName>
    </submittedName>
</protein>
<comment type="subcellular location">
    <subcellularLocation>
        <location evidence="1">Cell membrane</location>
        <topology evidence="1">Single-pass membrane protein</topology>
    </subcellularLocation>
    <subcellularLocation>
        <location evidence="7">Cell membrane</location>
        <topology evidence="7">Single-pass type II membrane protein</topology>
    </subcellularLocation>
</comment>
<gene>
    <name evidence="9" type="ORF">J3R75_000609</name>
</gene>
<evidence type="ECO:0000256" key="4">
    <source>
        <dbReference type="ARBA" id="ARBA00022692"/>
    </source>
</evidence>
<keyword evidence="3" id="KW-1003">Cell membrane</keyword>